<evidence type="ECO:0000256" key="1">
    <source>
        <dbReference type="SAM" id="MobiDB-lite"/>
    </source>
</evidence>
<protein>
    <submittedName>
        <fullName evidence="2">Uncharacterized protein</fullName>
    </submittedName>
</protein>
<dbReference type="AlphaFoldDB" id="A0A081CHJ1"/>
<feature type="compositionally biased region" description="Polar residues" evidence="1">
    <location>
        <begin position="245"/>
        <end position="254"/>
    </location>
</feature>
<feature type="compositionally biased region" description="Low complexity" evidence="1">
    <location>
        <begin position="207"/>
        <end position="223"/>
    </location>
</feature>
<reference evidence="2" key="1">
    <citation type="submission" date="2014-07" db="EMBL/GenBank/DDBJ databases">
        <title>Draft genome sequence of the yeast Pseudozyma antarctica JCM 10317 known as a producer of lipase B which used in a wide range of industrial applications.</title>
        <authorList>
            <person name="Morita T."/>
            <person name="Saika A."/>
            <person name="Koike H."/>
        </authorList>
    </citation>
    <scope>NUCLEOTIDE SEQUENCE</scope>
    <source>
        <strain evidence="2">JCM 10317</strain>
    </source>
</reference>
<feature type="compositionally biased region" description="Polar residues" evidence="1">
    <location>
        <begin position="16"/>
        <end position="29"/>
    </location>
</feature>
<feature type="region of interest" description="Disordered" evidence="1">
    <location>
        <begin position="1"/>
        <end position="39"/>
    </location>
</feature>
<dbReference type="GO" id="GO:0009976">
    <property type="term" value="F:tocopherol cyclase activity"/>
    <property type="evidence" value="ECO:0007669"/>
    <property type="project" value="InterPro"/>
</dbReference>
<dbReference type="RefSeq" id="XP_014655815.1">
    <property type="nucleotide sequence ID" value="XM_014800329.1"/>
</dbReference>
<dbReference type="PANTHER" id="PTHR35309">
    <property type="match status" value="1"/>
</dbReference>
<feature type="compositionally biased region" description="Polar residues" evidence="1">
    <location>
        <begin position="181"/>
        <end position="196"/>
    </location>
</feature>
<gene>
    <name evidence="2" type="ORF">PAN0_011d4359</name>
</gene>
<feature type="compositionally biased region" description="Polar residues" evidence="1">
    <location>
        <begin position="135"/>
        <end position="147"/>
    </location>
</feature>
<dbReference type="HOGENOM" id="CLU_444959_0_0_1"/>
<dbReference type="PANTHER" id="PTHR35309:SF4">
    <property type="entry name" value="TOCOPHEROL CYCLASE"/>
    <property type="match status" value="1"/>
</dbReference>
<dbReference type="Proteomes" id="UP000053758">
    <property type="component" value="Unassembled WGS sequence"/>
</dbReference>
<dbReference type="EMBL" id="DF830078">
    <property type="protein sequence ID" value="GAK66137.1"/>
    <property type="molecule type" value="Genomic_DNA"/>
</dbReference>
<dbReference type="InterPro" id="IPR025893">
    <property type="entry name" value="Tocopherol_cyclase"/>
</dbReference>
<proteinExistence type="predicted"/>
<sequence length="731" mass="78690">MKWVGGVGGGGGGSRVLSTSQQPGDSSNSTHRRIGRLDSVPIGDFRASATSTFPTSEAAFHPELSMAANSATQPHQATTILHSFIGVEMESLLSRILPLAADPFPPTHVAGSEFEGFFLRLESHSGRSHAVHRQASPQPQATTTNKTSKARKVAKHRGENGVAAAAGPSPSRIPRLAKSARSPQSASTRRGATQQVRQRRLRSASITSDSSSHSHNSTSSTNDPPSPTPQPRRPSLGRGTLPDGTRSSSTQQPMLTDIDPVFDSPESYLAHPLGLGSSAKPNDFPNGADARGLPTPSPADLILVVCELQSAPIDQRICLYLRWIVHGEESALFQSLHSPTQQGDRLPRNAEKGKHKSMDSFEIIRYIPAWQLKLGARASASSVQPFRIDLPSEAGEVDGDSFGFVQVDANGNVVVDVALPNAARSSGTRRVATRARVRSTKHVPWHPHRPHGLMGSKGPEGWIQHLGAVLPLHWYVHTSSAPAMFSLEHVVQSAPSNSSEELEDAVAAGRALLHVEKNWGHGFPSGWMWVHGASPLSDPSLPHTDSGPAVRLSLAGGSILGLTAFLVGIHIKPTQGREVDWNFTPPSAVGPQHAFDGPGGEKVHRGIGFTMRRNFKRKTFVLDVWDATRWASISVHGAEETFATQIPGPCRGGWKPAYCHHSYRCQARIVLYERSFASVLKLPLRAVQSPWVAAKAVATFQPLHDGVAWDKVVDVDLDDRVALEFGGDFAQ</sequence>
<feature type="compositionally biased region" description="Gly residues" evidence="1">
    <location>
        <begin position="1"/>
        <end position="14"/>
    </location>
</feature>
<feature type="compositionally biased region" description="Basic and acidic residues" evidence="1">
    <location>
        <begin position="345"/>
        <end position="354"/>
    </location>
</feature>
<dbReference type="GeneID" id="26305198"/>
<evidence type="ECO:0000313" key="3">
    <source>
        <dbReference type="Proteomes" id="UP000053758"/>
    </source>
</evidence>
<evidence type="ECO:0000313" key="2">
    <source>
        <dbReference type="EMBL" id="GAK66137.1"/>
    </source>
</evidence>
<keyword evidence="3" id="KW-1185">Reference proteome</keyword>
<organism evidence="2">
    <name type="scientific">Pseudozyma antarctica</name>
    <name type="common">Yeast</name>
    <name type="synonym">Candida antarctica</name>
    <dbReference type="NCBI Taxonomy" id="84753"/>
    <lineage>
        <taxon>Eukaryota</taxon>
        <taxon>Fungi</taxon>
        <taxon>Dikarya</taxon>
        <taxon>Basidiomycota</taxon>
        <taxon>Ustilaginomycotina</taxon>
        <taxon>Ustilaginomycetes</taxon>
        <taxon>Ustilaginales</taxon>
        <taxon>Ustilaginaceae</taxon>
        <taxon>Moesziomyces</taxon>
    </lineage>
</organism>
<accession>A0A081CHJ1</accession>
<name>A0A081CHJ1_PSEA2</name>
<feature type="region of interest" description="Disordered" evidence="1">
    <location>
        <begin position="335"/>
        <end position="354"/>
    </location>
</feature>
<feature type="region of interest" description="Disordered" evidence="1">
    <location>
        <begin position="128"/>
        <end position="292"/>
    </location>
</feature>